<feature type="region of interest" description="Disordered" evidence="1">
    <location>
        <begin position="32"/>
        <end position="77"/>
    </location>
</feature>
<reference evidence="2 3" key="1">
    <citation type="submission" date="2021-06" db="EMBL/GenBank/DDBJ databases">
        <authorList>
            <person name="Sun Q."/>
            <person name="Li D."/>
        </authorList>
    </citation>
    <scope>NUCLEOTIDE SEQUENCE [LARGE SCALE GENOMIC DNA]</scope>
    <source>
        <strain evidence="2 3">MSJ-11</strain>
    </source>
</reference>
<sequence length="77" mass="9187">MIEELQRIKFYNELIKIIFGIIYYENKKKGKIFMPKDSQPDNKKARMEKSNYQTPITRETAKNSNRTTKKQSAERGQ</sequence>
<evidence type="ECO:0000313" key="3">
    <source>
        <dbReference type="Proteomes" id="UP000726170"/>
    </source>
</evidence>
<feature type="compositionally biased region" description="Basic and acidic residues" evidence="1">
    <location>
        <begin position="38"/>
        <end position="49"/>
    </location>
</feature>
<gene>
    <name evidence="2" type="ORF">KQI86_01580</name>
</gene>
<dbReference type="RefSeq" id="WP_216438364.1">
    <property type="nucleotide sequence ID" value="NZ_JAHLQF010000001.1"/>
</dbReference>
<evidence type="ECO:0000256" key="1">
    <source>
        <dbReference type="SAM" id="MobiDB-lite"/>
    </source>
</evidence>
<dbReference type="Proteomes" id="UP000726170">
    <property type="component" value="Unassembled WGS sequence"/>
</dbReference>
<proteinExistence type="predicted"/>
<dbReference type="EMBL" id="JAHLQF010000001">
    <property type="protein sequence ID" value="MBU5482997.1"/>
    <property type="molecule type" value="Genomic_DNA"/>
</dbReference>
<evidence type="ECO:0000313" key="2">
    <source>
        <dbReference type="EMBL" id="MBU5482997.1"/>
    </source>
</evidence>
<organism evidence="2 3">
    <name type="scientific">Clostridium mobile</name>
    <dbReference type="NCBI Taxonomy" id="2841512"/>
    <lineage>
        <taxon>Bacteria</taxon>
        <taxon>Bacillati</taxon>
        <taxon>Bacillota</taxon>
        <taxon>Clostridia</taxon>
        <taxon>Eubacteriales</taxon>
        <taxon>Clostridiaceae</taxon>
        <taxon>Clostridium</taxon>
    </lineage>
</organism>
<protein>
    <submittedName>
        <fullName evidence="2">Uncharacterized protein</fullName>
    </submittedName>
</protein>
<accession>A0ABS6ECY7</accession>
<name>A0ABS6ECY7_9CLOT</name>
<feature type="compositionally biased region" description="Polar residues" evidence="1">
    <location>
        <begin position="50"/>
        <end position="66"/>
    </location>
</feature>
<keyword evidence="3" id="KW-1185">Reference proteome</keyword>
<comment type="caution">
    <text evidence="2">The sequence shown here is derived from an EMBL/GenBank/DDBJ whole genome shotgun (WGS) entry which is preliminary data.</text>
</comment>